<reference evidence="2" key="2">
    <citation type="submission" date="2021-04" db="EMBL/GenBank/DDBJ databases">
        <authorList>
            <person name="Gilroy R."/>
        </authorList>
    </citation>
    <scope>NUCLEOTIDE SEQUENCE</scope>
    <source>
        <strain evidence="2">CHK169-2315</strain>
    </source>
</reference>
<name>A0A9D1PJH9_9BACI</name>
<dbReference type="AlphaFoldDB" id="A0A9D1PJH9"/>
<organism evidence="2 3">
    <name type="scientific">Candidatus Pseudogracilibacillus intestinigallinarum</name>
    <dbReference type="NCBI Taxonomy" id="2838742"/>
    <lineage>
        <taxon>Bacteria</taxon>
        <taxon>Bacillati</taxon>
        <taxon>Bacillota</taxon>
        <taxon>Bacilli</taxon>
        <taxon>Bacillales</taxon>
        <taxon>Bacillaceae</taxon>
        <taxon>Pseudogracilibacillus</taxon>
    </lineage>
</organism>
<dbReference type="GO" id="GO:1990189">
    <property type="term" value="F:protein N-terminal-serine acetyltransferase activity"/>
    <property type="evidence" value="ECO:0007669"/>
    <property type="project" value="TreeGrafter"/>
</dbReference>
<evidence type="ECO:0000259" key="1">
    <source>
        <dbReference type="PROSITE" id="PS51186"/>
    </source>
</evidence>
<dbReference type="InterPro" id="IPR000182">
    <property type="entry name" value="GNAT_dom"/>
</dbReference>
<dbReference type="GO" id="GO:0005737">
    <property type="term" value="C:cytoplasm"/>
    <property type="evidence" value="ECO:0007669"/>
    <property type="project" value="TreeGrafter"/>
</dbReference>
<dbReference type="EMBL" id="DXHX01000011">
    <property type="protein sequence ID" value="HIV73575.1"/>
    <property type="molecule type" value="Genomic_DNA"/>
</dbReference>
<evidence type="ECO:0000313" key="2">
    <source>
        <dbReference type="EMBL" id="HIV73575.1"/>
    </source>
</evidence>
<accession>A0A9D1PJH9</accession>
<dbReference type="SUPFAM" id="SSF55729">
    <property type="entry name" value="Acyl-CoA N-acyltransferases (Nat)"/>
    <property type="match status" value="1"/>
</dbReference>
<dbReference type="PANTHER" id="PTHR43441">
    <property type="entry name" value="RIBOSOMAL-PROTEIN-SERINE ACETYLTRANSFERASE"/>
    <property type="match status" value="1"/>
</dbReference>
<protein>
    <submittedName>
        <fullName evidence="2">GNAT family N-acetyltransferase</fullName>
    </submittedName>
</protein>
<dbReference type="Proteomes" id="UP000823937">
    <property type="component" value="Unassembled WGS sequence"/>
</dbReference>
<sequence>MFHLKINDQIDLKSLEKNDAKELFNVVDHERDYLRKWLPWVDSMKHYTDYEPIIEMWLKQFTMHDGIQAGILHNNKLIGMIGFHGIDWTNKKTSIGYWLSEGYQGKGIVTEAVKAFIGIAFNEYKLNRIEIMCGVKNEKSKRIPERLGFTLEGTMRDAEYLYNHFHDCYLYSLLSREWN</sequence>
<evidence type="ECO:0000313" key="3">
    <source>
        <dbReference type="Proteomes" id="UP000823937"/>
    </source>
</evidence>
<dbReference type="GO" id="GO:0008999">
    <property type="term" value="F:protein-N-terminal-alanine acetyltransferase activity"/>
    <property type="evidence" value="ECO:0007669"/>
    <property type="project" value="TreeGrafter"/>
</dbReference>
<dbReference type="InterPro" id="IPR051908">
    <property type="entry name" value="Ribosomal_N-acetyltransferase"/>
</dbReference>
<gene>
    <name evidence="2" type="ORF">H9895_00660</name>
</gene>
<reference evidence="2" key="1">
    <citation type="journal article" date="2021" name="PeerJ">
        <title>Extensive microbial diversity within the chicken gut microbiome revealed by metagenomics and culture.</title>
        <authorList>
            <person name="Gilroy R."/>
            <person name="Ravi A."/>
            <person name="Getino M."/>
            <person name="Pursley I."/>
            <person name="Horton D.L."/>
            <person name="Alikhan N.F."/>
            <person name="Baker D."/>
            <person name="Gharbi K."/>
            <person name="Hall N."/>
            <person name="Watson M."/>
            <person name="Adriaenssens E.M."/>
            <person name="Foster-Nyarko E."/>
            <person name="Jarju S."/>
            <person name="Secka A."/>
            <person name="Antonio M."/>
            <person name="Oren A."/>
            <person name="Chaudhuri R.R."/>
            <person name="La Ragione R."/>
            <person name="Hildebrand F."/>
            <person name="Pallen M.J."/>
        </authorList>
    </citation>
    <scope>NUCLEOTIDE SEQUENCE</scope>
    <source>
        <strain evidence="2">CHK169-2315</strain>
    </source>
</reference>
<dbReference type="Pfam" id="PF13302">
    <property type="entry name" value="Acetyltransf_3"/>
    <property type="match status" value="1"/>
</dbReference>
<proteinExistence type="predicted"/>
<comment type="caution">
    <text evidence="2">The sequence shown here is derived from an EMBL/GenBank/DDBJ whole genome shotgun (WGS) entry which is preliminary data.</text>
</comment>
<dbReference type="InterPro" id="IPR016181">
    <property type="entry name" value="Acyl_CoA_acyltransferase"/>
</dbReference>
<feature type="domain" description="N-acetyltransferase" evidence="1">
    <location>
        <begin position="10"/>
        <end position="175"/>
    </location>
</feature>
<dbReference type="PANTHER" id="PTHR43441:SF12">
    <property type="entry name" value="RIBOSOMAL N-ACETYLTRANSFERASE YDAF-RELATED"/>
    <property type="match status" value="1"/>
</dbReference>
<dbReference type="PROSITE" id="PS51186">
    <property type="entry name" value="GNAT"/>
    <property type="match status" value="1"/>
</dbReference>
<dbReference type="Gene3D" id="3.40.630.30">
    <property type="match status" value="1"/>
</dbReference>